<comment type="subunit">
    <text evidence="5">Part of the 50S ribosomal subunit; part of the 5S rRNA/L5/L18/L25 subcomplex. Contacts the 5S rRNA. Binds to the 5S rRNA independently of L5 and L18.</text>
</comment>
<dbReference type="Pfam" id="PF01386">
    <property type="entry name" value="Ribosomal_L25p"/>
    <property type="match status" value="1"/>
</dbReference>
<feature type="region of interest" description="Disordered" evidence="6">
    <location>
        <begin position="196"/>
        <end position="222"/>
    </location>
</feature>
<dbReference type="Proteomes" id="UP000217210">
    <property type="component" value="Chromosome"/>
</dbReference>
<dbReference type="InterPro" id="IPR020056">
    <property type="entry name" value="Rbsml_bL25/Gln-tRNA_synth_N"/>
</dbReference>
<keyword evidence="10" id="KW-1185">Reference proteome</keyword>
<accession>A0A249L5G4</accession>
<evidence type="ECO:0000259" key="7">
    <source>
        <dbReference type="Pfam" id="PF01386"/>
    </source>
</evidence>
<dbReference type="InterPro" id="IPR001021">
    <property type="entry name" value="Ribosomal_bL25_long"/>
</dbReference>
<feature type="domain" description="Large ribosomal subunit protein bL25 beta" evidence="8">
    <location>
        <begin position="98"/>
        <end position="175"/>
    </location>
</feature>
<organism evidence="9 10">
    <name type="scientific">Candidatus Nanopelagicus abundans</name>
    <dbReference type="NCBI Taxonomy" id="1884916"/>
    <lineage>
        <taxon>Bacteria</taxon>
        <taxon>Bacillati</taxon>
        <taxon>Actinomycetota</taxon>
        <taxon>Actinomycetes</taxon>
        <taxon>Candidatus Nanopelagicales</taxon>
        <taxon>Candidatus Nanopelagicaceae</taxon>
        <taxon>Candidatus Nanopelagicus</taxon>
    </lineage>
</organism>
<dbReference type="InterPro" id="IPR020930">
    <property type="entry name" value="Ribosomal_uL5_bac-type"/>
</dbReference>
<name>A0A249L5G4_9ACTN</name>
<evidence type="ECO:0000256" key="5">
    <source>
        <dbReference type="HAMAP-Rule" id="MF_01334"/>
    </source>
</evidence>
<dbReference type="GO" id="GO:0003735">
    <property type="term" value="F:structural constituent of ribosome"/>
    <property type="evidence" value="ECO:0007669"/>
    <property type="project" value="InterPro"/>
</dbReference>
<dbReference type="Gene3D" id="2.40.240.10">
    <property type="entry name" value="Ribosomal Protein L25, Chain P"/>
    <property type="match status" value="1"/>
</dbReference>
<dbReference type="GO" id="GO:0006412">
    <property type="term" value="P:translation"/>
    <property type="evidence" value="ECO:0007669"/>
    <property type="project" value="UniProtKB-UniRule"/>
</dbReference>
<dbReference type="InterPro" id="IPR029751">
    <property type="entry name" value="Ribosomal_L25_dom"/>
</dbReference>
<evidence type="ECO:0000259" key="8">
    <source>
        <dbReference type="Pfam" id="PF14693"/>
    </source>
</evidence>
<dbReference type="PANTHER" id="PTHR33284">
    <property type="entry name" value="RIBOSOMAL PROTEIN L25/GLN-TRNA SYNTHETASE, ANTI-CODON-BINDING DOMAIN-CONTAINING PROTEIN"/>
    <property type="match status" value="1"/>
</dbReference>
<sequence length="222" mass="23587">MAEISIKGARRTEFGKGASRRSRRDGFIPAVIYGHGEKPQHVALPSRELGIALKTSNVLIDVVLDDHTELTLPKSVSRDPLTGLLEHIDLVIVRRGEKVIVSVPVHTEGKYDQDGILEHTNNSIEVEADVTNIPAFLMLSMEGMMAGDSRYASDVVIPEGIKLISDPKMTVIHLSVRAAEEEVVVVAAAPAEGDAAAAAAPAEGDAAAAPAAGTDDKKDKKK</sequence>
<keyword evidence="3 5" id="KW-0689">Ribosomal protein</keyword>
<dbReference type="Gene3D" id="2.170.120.20">
    <property type="entry name" value="Ribosomal protein L25, beta domain"/>
    <property type="match status" value="1"/>
</dbReference>
<evidence type="ECO:0000256" key="2">
    <source>
        <dbReference type="ARBA" id="ARBA00022884"/>
    </source>
</evidence>
<gene>
    <name evidence="5" type="primary">rplY</name>
    <name evidence="5" type="synonym">ctc</name>
    <name evidence="9" type="ORF">B1sIIB91_05075</name>
</gene>
<evidence type="ECO:0000256" key="1">
    <source>
        <dbReference type="ARBA" id="ARBA00022730"/>
    </source>
</evidence>
<dbReference type="CDD" id="cd00495">
    <property type="entry name" value="Ribosomal_L25_TL5_CTC"/>
    <property type="match status" value="1"/>
</dbReference>
<reference evidence="9 10" key="1">
    <citation type="submission" date="2016-07" db="EMBL/GenBank/DDBJ databases">
        <title>High microdiversification within the ubiquitous acI lineage of Actinobacteria.</title>
        <authorList>
            <person name="Neuenschwander S.M."/>
            <person name="Salcher M."/>
            <person name="Ghai R."/>
            <person name="Pernthaler J."/>
        </authorList>
    </citation>
    <scope>NUCLEOTIDE SEQUENCE [LARGE SCALE GENOMIC DNA]</scope>
    <source>
        <strain evidence="9">MMS-IIB-91</strain>
    </source>
</reference>
<evidence type="ECO:0000313" key="10">
    <source>
        <dbReference type="Proteomes" id="UP000217210"/>
    </source>
</evidence>
<dbReference type="EMBL" id="CP016779">
    <property type="protein sequence ID" value="ASY24257.1"/>
    <property type="molecule type" value="Genomic_DNA"/>
</dbReference>
<dbReference type="HAMAP" id="MF_01334">
    <property type="entry name" value="Ribosomal_bL25_CTC"/>
    <property type="match status" value="1"/>
</dbReference>
<dbReference type="PANTHER" id="PTHR33284:SF1">
    <property type="entry name" value="RIBOSOMAL PROTEIN L25_GLN-TRNA SYNTHETASE, ANTI-CODON-BINDING DOMAIN-CONTAINING PROTEIN"/>
    <property type="match status" value="1"/>
</dbReference>
<comment type="function">
    <text evidence="5">This is one of the proteins that binds to the 5S RNA in the ribosome where it forms part of the central protuberance.</text>
</comment>
<keyword evidence="2 5" id="KW-0694">RNA-binding</keyword>
<proteinExistence type="inferred from homology"/>
<evidence type="ECO:0000256" key="3">
    <source>
        <dbReference type="ARBA" id="ARBA00022980"/>
    </source>
</evidence>
<dbReference type="GO" id="GO:0022625">
    <property type="term" value="C:cytosolic large ribosomal subunit"/>
    <property type="evidence" value="ECO:0007669"/>
    <property type="project" value="TreeGrafter"/>
</dbReference>
<dbReference type="InterPro" id="IPR011035">
    <property type="entry name" value="Ribosomal_bL25/Gln-tRNA_synth"/>
</dbReference>
<dbReference type="RefSeq" id="WP_095688517.1">
    <property type="nucleotide sequence ID" value="NZ_CP016779.1"/>
</dbReference>
<evidence type="ECO:0000256" key="6">
    <source>
        <dbReference type="SAM" id="MobiDB-lite"/>
    </source>
</evidence>
<keyword evidence="4 5" id="KW-0687">Ribonucleoprotein</keyword>
<dbReference type="NCBIfam" id="NF004131">
    <property type="entry name" value="PRK05618.2-1"/>
    <property type="match status" value="1"/>
</dbReference>
<protein>
    <recommendedName>
        <fullName evidence="5">Large ribosomal subunit protein bL25</fullName>
    </recommendedName>
    <alternativeName>
        <fullName evidence="5">General stress protein CTC</fullName>
    </alternativeName>
</protein>
<dbReference type="Pfam" id="PF14693">
    <property type="entry name" value="Ribosomal_TL5_C"/>
    <property type="match status" value="1"/>
</dbReference>
<feature type="domain" description="Large ribosomal subunit protein bL25 L25" evidence="7">
    <location>
        <begin position="7"/>
        <end position="90"/>
    </location>
</feature>
<keyword evidence="1 5" id="KW-0699">rRNA-binding</keyword>
<dbReference type="InterPro" id="IPR037121">
    <property type="entry name" value="Ribosomal_bL25_C"/>
</dbReference>
<dbReference type="NCBIfam" id="TIGR00731">
    <property type="entry name" value="bL25_bact_ctc"/>
    <property type="match status" value="1"/>
</dbReference>
<evidence type="ECO:0000256" key="4">
    <source>
        <dbReference type="ARBA" id="ARBA00023274"/>
    </source>
</evidence>
<evidence type="ECO:0000313" key="9">
    <source>
        <dbReference type="EMBL" id="ASY24257.1"/>
    </source>
</evidence>
<comment type="similarity">
    <text evidence="5">Belongs to the bacterial ribosomal protein bL25 family. CTC subfamily.</text>
</comment>
<dbReference type="GO" id="GO:0008097">
    <property type="term" value="F:5S rRNA binding"/>
    <property type="evidence" value="ECO:0007669"/>
    <property type="project" value="InterPro"/>
</dbReference>
<dbReference type="OrthoDB" id="5242980at2"/>
<dbReference type="KEGG" id="nab:B1sIIB91_05075"/>
<dbReference type="InterPro" id="IPR020057">
    <property type="entry name" value="Ribosomal_bL25_b-dom"/>
</dbReference>
<dbReference type="AlphaFoldDB" id="A0A249L5G4"/>
<feature type="compositionally biased region" description="Low complexity" evidence="6">
    <location>
        <begin position="196"/>
        <end position="213"/>
    </location>
</feature>
<dbReference type="SUPFAM" id="SSF50715">
    <property type="entry name" value="Ribosomal protein L25-like"/>
    <property type="match status" value="1"/>
</dbReference>